<dbReference type="GO" id="GO:0005886">
    <property type="term" value="C:plasma membrane"/>
    <property type="evidence" value="ECO:0007669"/>
    <property type="project" value="UniProtKB-SubCell"/>
</dbReference>
<keyword evidence="4 14" id="KW-1003">Cell membrane</keyword>
<dbReference type="InterPro" id="IPR002146">
    <property type="entry name" value="ATP_synth_b/b'su_bac/chlpt"/>
</dbReference>
<comment type="subcellular location">
    <subcellularLocation>
        <location evidence="1 14">Cell membrane</location>
        <topology evidence="1 14">Single-pass membrane protein</topology>
    </subcellularLocation>
</comment>
<protein>
    <recommendedName>
        <fullName evidence="14">ATP synthase subunit b</fullName>
    </recommendedName>
    <alternativeName>
        <fullName evidence="14">ATP synthase F(0) sector subunit b</fullName>
    </alternativeName>
    <alternativeName>
        <fullName evidence="14">ATPase subunit I</fullName>
    </alternativeName>
    <alternativeName>
        <fullName evidence="14">F-type ATPase subunit b</fullName>
        <shortName evidence="14">F-ATPase subunit b</shortName>
    </alternativeName>
</protein>
<evidence type="ECO:0000256" key="6">
    <source>
        <dbReference type="ARBA" id="ARBA00022692"/>
    </source>
</evidence>
<comment type="similarity">
    <text evidence="2 14 15">Belongs to the ATPase B chain family.</text>
</comment>
<dbReference type="AlphaFoldDB" id="A0A2X2YR69"/>
<dbReference type="OMA" id="ILAWFTM"/>
<sequence length="182" mass="19730">MLGTLVSLVAKAGDTPNPMLPETYDIVWSAIIFLVILVVVVKVALPKYDGLVQERADKLQEGLDATAKAQADSAAAAQRIESELRDAKEEAAQIRNKANAQAEDIVSRATERADQEAKRIIEQAQRQIAAERAAAEASLRQDVGDLATQLAEKIVGEQLKDEALSSRVVDRFLDELEAQPVA</sequence>
<evidence type="ECO:0000313" key="17">
    <source>
        <dbReference type="EMBL" id="NMW87027.1"/>
    </source>
</evidence>
<evidence type="ECO:0000256" key="16">
    <source>
        <dbReference type="SAM" id="Coils"/>
    </source>
</evidence>
<accession>A0A2X2YR69</accession>
<feature type="coiled-coil region" evidence="16">
    <location>
        <begin position="70"/>
        <end position="141"/>
    </location>
</feature>
<dbReference type="SUPFAM" id="SSF81573">
    <property type="entry name" value="F1F0 ATP synthase subunit B, membrane domain"/>
    <property type="match status" value="1"/>
</dbReference>
<dbReference type="Pfam" id="PF00430">
    <property type="entry name" value="ATP-synt_B"/>
    <property type="match status" value="1"/>
</dbReference>
<evidence type="ECO:0000256" key="13">
    <source>
        <dbReference type="ARBA" id="ARBA00025830"/>
    </source>
</evidence>
<dbReference type="NCBIfam" id="TIGR01144">
    <property type="entry name" value="ATP_synt_b"/>
    <property type="match status" value="1"/>
</dbReference>
<keyword evidence="7 14" id="KW-0375">Hydrogen ion transport</keyword>
<keyword evidence="5 14" id="KW-0138">CF(0)</keyword>
<dbReference type="EMBL" id="UASJ01000001">
    <property type="protein sequence ID" value="SQB65411.1"/>
    <property type="molecule type" value="Genomic_DNA"/>
</dbReference>
<dbReference type="GO" id="GO:0045259">
    <property type="term" value="C:proton-transporting ATP synthase complex"/>
    <property type="evidence" value="ECO:0007669"/>
    <property type="project" value="UniProtKB-KW"/>
</dbReference>
<keyword evidence="11 14" id="KW-0066">ATP synthesis</keyword>
<proteinExistence type="inferred from homology"/>
<dbReference type="RefSeq" id="WP_004007338.1">
    <property type="nucleotide sequence ID" value="NZ_CAMYEK010000008.1"/>
</dbReference>
<evidence type="ECO:0000256" key="7">
    <source>
        <dbReference type="ARBA" id="ARBA00022781"/>
    </source>
</evidence>
<keyword evidence="9 14" id="KW-0406">Ion transport</keyword>
<evidence type="ECO:0000256" key="2">
    <source>
        <dbReference type="ARBA" id="ARBA00005513"/>
    </source>
</evidence>
<comment type="function">
    <text evidence="12 14">F(1)F(0) ATP synthase produces ATP from ADP in the presence of a proton or sodium gradient. F-type ATPases consist of two structural domains, F(1) containing the extramembraneous catalytic core and F(0) containing the membrane proton channel, linked together by a central stalk and a peripheral stalk. During catalysis, ATP synthesis in the catalytic domain of F(1) is coupled via a rotary mechanism of the central stalk subunits to proton translocation.</text>
</comment>
<evidence type="ECO:0000313" key="18">
    <source>
        <dbReference type="EMBL" id="SQB65411.1"/>
    </source>
</evidence>
<dbReference type="Proteomes" id="UP000553981">
    <property type="component" value="Unassembled WGS sequence"/>
</dbReference>
<evidence type="ECO:0000256" key="12">
    <source>
        <dbReference type="ARBA" id="ARBA00025198"/>
    </source>
</evidence>
<evidence type="ECO:0000256" key="10">
    <source>
        <dbReference type="ARBA" id="ARBA00023136"/>
    </source>
</evidence>
<dbReference type="CDD" id="cd06503">
    <property type="entry name" value="ATP-synt_Fo_b"/>
    <property type="match status" value="1"/>
</dbReference>
<dbReference type="Proteomes" id="UP000250245">
    <property type="component" value="Unassembled WGS sequence"/>
</dbReference>
<dbReference type="PANTHER" id="PTHR33445">
    <property type="entry name" value="ATP SYNTHASE SUBUNIT B', CHLOROPLASTIC"/>
    <property type="match status" value="1"/>
</dbReference>
<gene>
    <name evidence="14 18" type="primary">atpF</name>
    <name evidence="17" type="ORF">HHJ67_04585</name>
    <name evidence="18" type="ORF">NCTC11820_01494</name>
</gene>
<feature type="transmembrane region" description="Helical" evidence="14">
    <location>
        <begin position="26"/>
        <end position="45"/>
    </location>
</feature>
<reference evidence="17 20" key="2">
    <citation type="submission" date="2020-04" db="EMBL/GenBank/DDBJ databases">
        <title>Antimicrobial susceptibility and clonality of vaginal-derived multi-drug resistant Mobiluncus isolates in China.</title>
        <authorList>
            <person name="Zhang X."/>
        </authorList>
    </citation>
    <scope>NUCLEOTIDE SEQUENCE [LARGE SCALE GENOMIC DNA]</scope>
    <source>
        <strain evidence="17 20">19</strain>
    </source>
</reference>
<dbReference type="InterPro" id="IPR050059">
    <property type="entry name" value="ATP_synthase_B_chain"/>
</dbReference>
<keyword evidence="10 14" id="KW-0472">Membrane</keyword>
<name>A0A2X2YR69_9ACTO</name>
<keyword evidence="16" id="KW-0175">Coiled coil</keyword>
<keyword evidence="6 14" id="KW-0812">Transmembrane</keyword>
<evidence type="ECO:0000256" key="5">
    <source>
        <dbReference type="ARBA" id="ARBA00022547"/>
    </source>
</evidence>
<evidence type="ECO:0000256" key="9">
    <source>
        <dbReference type="ARBA" id="ARBA00023065"/>
    </source>
</evidence>
<dbReference type="EMBL" id="JABCUI010000002">
    <property type="protein sequence ID" value="NMW87027.1"/>
    <property type="molecule type" value="Genomic_DNA"/>
</dbReference>
<reference evidence="18 19" key="1">
    <citation type="submission" date="2018-06" db="EMBL/GenBank/DDBJ databases">
        <authorList>
            <consortium name="Pathogen Informatics"/>
            <person name="Doyle S."/>
        </authorList>
    </citation>
    <scope>NUCLEOTIDE SEQUENCE [LARGE SCALE GENOMIC DNA]</scope>
    <source>
        <strain evidence="18 19">NCTC11820</strain>
    </source>
</reference>
<dbReference type="HAMAP" id="MF_01398">
    <property type="entry name" value="ATP_synth_b_bprime"/>
    <property type="match status" value="1"/>
</dbReference>
<evidence type="ECO:0000256" key="1">
    <source>
        <dbReference type="ARBA" id="ARBA00004162"/>
    </source>
</evidence>
<evidence type="ECO:0000256" key="4">
    <source>
        <dbReference type="ARBA" id="ARBA00022475"/>
    </source>
</evidence>
<dbReference type="InterPro" id="IPR028987">
    <property type="entry name" value="ATP_synth_B-like_membr_sf"/>
</dbReference>
<keyword evidence="3 14" id="KW-0813">Transport</keyword>
<evidence type="ECO:0000256" key="8">
    <source>
        <dbReference type="ARBA" id="ARBA00022989"/>
    </source>
</evidence>
<evidence type="ECO:0000256" key="11">
    <source>
        <dbReference type="ARBA" id="ARBA00023310"/>
    </source>
</evidence>
<dbReference type="GO" id="GO:0046933">
    <property type="term" value="F:proton-transporting ATP synthase activity, rotational mechanism"/>
    <property type="evidence" value="ECO:0007669"/>
    <property type="project" value="UniProtKB-UniRule"/>
</dbReference>
<evidence type="ECO:0000256" key="15">
    <source>
        <dbReference type="RuleBase" id="RU003848"/>
    </source>
</evidence>
<keyword evidence="8 14" id="KW-1133">Transmembrane helix</keyword>
<comment type="function">
    <text evidence="14">Component of the F(0) channel, it forms part of the peripheral stalk, linking F(1) to F(0).</text>
</comment>
<evidence type="ECO:0000313" key="20">
    <source>
        <dbReference type="Proteomes" id="UP000553981"/>
    </source>
</evidence>
<dbReference type="Gene3D" id="1.20.5.620">
    <property type="entry name" value="F1F0 ATP synthase subunit B, membrane domain"/>
    <property type="match status" value="1"/>
</dbReference>
<dbReference type="NCBIfam" id="NF004412">
    <property type="entry name" value="PRK05759.1-3"/>
    <property type="match status" value="1"/>
</dbReference>
<evidence type="ECO:0000313" key="19">
    <source>
        <dbReference type="Proteomes" id="UP000250245"/>
    </source>
</evidence>
<dbReference type="InterPro" id="IPR005864">
    <property type="entry name" value="ATP_synth_F0_bsu_bac"/>
</dbReference>
<evidence type="ECO:0000256" key="3">
    <source>
        <dbReference type="ARBA" id="ARBA00022448"/>
    </source>
</evidence>
<dbReference type="GeneID" id="55565231"/>
<evidence type="ECO:0000256" key="14">
    <source>
        <dbReference type="HAMAP-Rule" id="MF_01398"/>
    </source>
</evidence>
<dbReference type="GO" id="GO:0046961">
    <property type="term" value="F:proton-transporting ATPase activity, rotational mechanism"/>
    <property type="evidence" value="ECO:0007669"/>
    <property type="project" value="TreeGrafter"/>
</dbReference>
<dbReference type="PANTHER" id="PTHR33445:SF1">
    <property type="entry name" value="ATP SYNTHASE SUBUNIT B"/>
    <property type="match status" value="1"/>
</dbReference>
<comment type="subunit">
    <text evidence="13 14">F-type ATPases have 2 components, F(1) - the catalytic core - and F(0) - the membrane proton channel. F(1) has five subunits: alpha(3), beta(3), gamma(1), delta(1), epsilon(1). F(0) has three main subunits: a(1), b(2) and c(10-14). The alpha and beta chains form an alternating ring which encloses part of the gamma chain. F(1) is attached to F(0) by a central stalk formed by the gamma and epsilon chains, while a peripheral stalk is formed by the delta and b chains.</text>
</comment>
<organism evidence="18 19">
    <name type="scientific">Mobiluncus curtisii</name>
    <dbReference type="NCBI Taxonomy" id="2051"/>
    <lineage>
        <taxon>Bacteria</taxon>
        <taxon>Bacillati</taxon>
        <taxon>Actinomycetota</taxon>
        <taxon>Actinomycetes</taxon>
        <taxon>Actinomycetales</taxon>
        <taxon>Actinomycetaceae</taxon>
        <taxon>Mobiluncus</taxon>
    </lineage>
</organism>